<dbReference type="PANTHER" id="PTHR12526:SF629">
    <property type="entry name" value="TEICHURONIC ACID BIOSYNTHESIS GLYCOSYLTRANSFERASE TUAH-RELATED"/>
    <property type="match status" value="1"/>
</dbReference>
<feature type="domain" description="Glycosyl transferase family 1" evidence="3">
    <location>
        <begin position="193"/>
        <end position="328"/>
    </location>
</feature>
<comment type="caution">
    <text evidence="4">The sequence shown here is derived from an EMBL/GenBank/DDBJ whole genome shotgun (WGS) entry which is preliminary data.</text>
</comment>
<dbReference type="EMBL" id="JBAKIA010000042">
    <property type="protein sequence ID" value="MEJ8476991.1"/>
    <property type="molecule type" value="Genomic_DNA"/>
</dbReference>
<evidence type="ECO:0000256" key="2">
    <source>
        <dbReference type="ARBA" id="ARBA00022679"/>
    </source>
</evidence>
<proteinExistence type="predicted"/>
<dbReference type="CDD" id="cd03801">
    <property type="entry name" value="GT4_PimA-like"/>
    <property type="match status" value="1"/>
</dbReference>
<dbReference type="Gene3D" id="1.25.40.10">
    <property type="entry name" value="Tetratricopeptide repeat domain"/>
    <property type="match status" value="1"/>
</dbReference>
<evidence type="ECO:0000256" key="1">
    <source>
        <dbReference type="ARBA" id="ARBA00022676"/>
    </source>
</evidence>
<dbReference type="Gene3D" id="3.40.50.2000">
    <property type="entry name" value="Glycogen Phosphorylase B"/>
    <property type="match status" value="1"/>
</dbReference>
<evidence type="ECO:0000259" key="3">
    <source>
        <dbReference type="Pfam" id="PF00534"/>
    </source>
</evidence>
<dbReference type="EC" id="2.4.-.-" evidence="4"/>
<accession>A0ABU8TS36</accession>
<keyword evidence="5" id="KW-1185">Reference proteome</keyword>
<gene>
    <name evidence="4" type="ORF">V6575_23215</name>
</gene>
<keyword evidence="1 4" id="KW-0328">Glycosyltransferase</keyword>
<dbReference type="RefSeq" id="WP_340277888.1">
    <property type="nucleotide sequence ID" value="NZ_JBAKIA010000042.1"/>
</dbReference>
<dbReference type="Pfam" id="PF00534">
    <property type="entry name" value="Glycos_transf_1"/>
    <property type="match status" value="1"/>
</dbReference>
<evidence type="ECO:0000313" key="4">
    <source>
        <dbReference type="EMBL" id="MEJ8476991.1"/>
    </source>
</evidence>
<protein>
    <submittedName>
        <fullName evidence="4">Glycosyltransferase</fullName>
        <ecNumber evidence="4">2.4.-.-</ecNumber>
    </submittedName>
</protein>
<sequence>MTTQHISENLKPKPFDEGSILDVLEGKFQSIVVVGHDLNKSSTIVGSSLPISLFAEEANRVRPGFVNLVGISRPEHVRQNINTLIEADAVIINGLGFFTTGAGVPFLQEMEGKPLFIYLHETEFAVVGAEARHPARVPLFWRTLPYMHILFSTQKQADWYRSVLPVEGTVVYNAIDIGDASGRVRVEEISSSSPLRVLNVATVQDRKGPQLFDKVAQIAANKRMNMEFTWVGKKTDWLSDSFKFSEAVNWVGQVPHDDVVRYMRASDLFFLSSIDDPLPLSTTEAAYNGMRLVSYSIPGSEELFREAPGYKSFDEYDAEAALNAIIHVQKVSAQHINYDEILQLLSPPNLTKRIAVAMVLHAENAIYPGICVVDKDWQQKIEEVRTQIAPGDQKENIKKLGKFKRFISGTSRDLLAAFGEWVLDLEGPVAAKKYLKPLAEIRSDGWKQFLKAAEDEFGKGRYFEAISLADEASSLRPSLKEAKAIRHAAITELIKKGEKHSKKIRNSPNNNELNHTAERFFERLFEIGSNNPRILCCYSEYLQSSGKNIEALLFIRRTTLLDPKIMKYKRRFIFLILRLRRWYELRLLLRTITRF</sequence>
<keyword evidence="2 4" id="KW-0808">Transferase</keyword>
<evidence type="ECO:0000313" key="5">
    <source>
        <dbReference type="Proteomes" id="UP001385499"/>
    </source>
</evidence>
<name>A0ABU8TS36_9HYPH</name>
<dbReference type="Proteomes" id="UP001385499">
    <property type="component" value="Unassembled WGS sequence"/>
</dbReference>
<dbReference type="SUPFAM" id="SSF53756">
    <property type="entry name" value="UDP-Glycosyltransferase/glycogen phosphorylase"/>
    <property type="match status" value="1"/>
</dbReference>
<dbReference type="GO" id="GO:0016757">
    <property type="term" value="F:glycosyltransferase activity"/>
    <property type="evidence" value="ECO:0007669"/>
    <property type="project" value="UniProtKB-KW"/>
</dbReference>
<dbReference type="SUPFAM" id="SSF48452">
    <property type="entry name" value="TPR-like"/>
    <property type="match status" value="1"/>
</dbReference>
<dbReference type="PANTHER" id="PTHR12526">
    <property type="entry name" value="GLYCOSYLTRANSFERASE"/>
    <property type="match status" value="1"/>
</dbReference>
<dbReference type="InterPro" id="IPR011990">
    <property type="entry name" value="TPR-like_helical_dom_sf"/>
</dbReference>
<dbReference type="InterPro" id="IPR001296">
    <property type="entry name" value="Glyco_trans_1"/>
</dbReference>
<reference evidence="4 5" key="1">
    <citation type="submission" date="2024-02" db="EMBL/GenBank/DDBJ databases">
        <title>Roseibium algae sp. nov., isolated from marine alga (Grateloupia sp.), showing potential in myo-inositol conversion.</title>
        <authorList>
            <person name="Wang Y."/>
        </authorList>
    </citation>
    <scope>NUCLEOTIDE SEQUENCE [LARGE SCALE GENOMIC DNA]</scope>
    <source>
        <strain evidence="4 5">H3510</strain>
    </source>
</reference>
<organism evidence="4 5">
    <name type="scientific">Roseibium algae</name>
    <dbReference type="NCBI Taxonomy" id="3123038"/>
    <lineage>
        <taxon>Bacteria</taxon>
        <taxon>Pseudomonadati</taxon>
        <taxon>Pseudomonadota</taxon>
        <taxon>Alphaproteobacteria</taxon>
        <taxon>Hyphomicrobiales</taxon>
        <taxon>Stappiaceae</taxon>
        <taxon>Roseibium</taxon>
    </lineage>
</organism>